<comment type="similarity">
    <text evidence="2">Belongs to the BMP lipoprotein family.</text>
</comment>
<evidence type="ECO:0000256" key="4">
    <source>
        <dbReference type="ARBA" id="ARBA00022729"/>
    </source>
</evidence>
<keyword evidence="5" id="KW-0472">Membrane</keyword>
<sequence length="361" mass="38444">MDKKKFLTQILSGVLSLSILVGCGANTAPETTSKFNRLDTDLKVGMVVGSGTIDDRSFNQGSWEGITATVKNSKYVIPAGETESDYLVSIGNLTDAGYNFIVTPGFYFESAIFNAQAKYPNTHFVILDGAPVDQDGNTVIAENTVSIHFAEHEAGFIAGVAAAVEIQEGDFGFIGGMQIPAVVRFEAGFTQGIEYANAHLGTQVTLDEVNVVYQGTFGDKAAGQQIAAQMYDRGVKVIFTAAGGTGMGAITEAKSRANQGEKVWVIGVDSDQYLDGVYDEATNASVVLTSAIKYVDQATHDMIAAEVEGNFPGGQDITFSIENDGVGLPAENPNLSEKTLETVNKVYEQVKNKEIVVNESL</sequence>
<organism evidence="9 10">
    <name type="scientific">Candidatus Cellulosilyticum pullistercoris</name>
    <dbReference type="NCBI Taxonomy" id="2838521"/>
    <lineage>
        <taxon>Bacteria</taxon>
        <taxon>Bacillati</taxon>
        <taxon>Bacillota</taxon>
        <taxon>Clostridia</taxon>
        <taxon>Lachnospirales</taxon>
        <taxon>Cellulosilyticaceae</taxon>
        <taxon>Cellulosilyticum</taxon>
    </lineage>
</organism>
<evidence type="ECO:0000313" key="10">
    <source>
        <dbReference type="Proteomes" id="UP000824229"/>
    </source>
</evidence>
<gene>
    <name evidence="9" type="ORF">H9872_01560</name>
</gene>
<evidence type="ECO:0000256" key="3">
    <source>
        <dbReference type="ARBA" id="ARBA00022475"/>
    </source>
</evidence>
<evidence type="ECO:0000313" key="9">
    <source>
        <dbReference type="EMBL" id="MBU3803435.1"/>
    </source>
</evidence>
<dbReference type="CDD" id="cd06354">
    <property type="entry name" value="PBP1_PrnA-like"/>
    <property type="match status" value="1"/>
</dbReference>
<dbReference type="Gene3D" id="3.40.50.2300">
    <property type="match status" value="2"/>
</dbReference>
<proteinExistence type="inferred from homology"/>
<dbReference type="InterPro" id="IPR050957">
    <property type="entry name" value="BMP_lipoprotein"/>
</dbReference>
<reference evidence="9" key="1">
    <citation type="journal article" date="2021" name="PeerJ">
        <title>Extensive microbial diversity within the chicken gut microbiome revealed by metagenomics and culture.</title>
        <authorList>
            <person name="Gilroy R."/>
            <person name="Ravi A."/>
            <person name="Getino M."/>
            <person name="Pursley I."/>
            <person name="Horton D.L."/>
            <person name="Alikhan N.F."/>
            <person name="Baker D."/>
            <person name="Gharbi K."/>
            <person name="Hall N."/>
            <person name="Watson M."/>
            <person name="Adriaenssens E.M."/>
            <person name="Foster-Nyarko E."/>
            <person name="Jarju S."/>
            <person name="Secka A."/>
            <person name="Antonio M."/>
            <person name="Oren A."/>
            <person name="Chaudhuri R.R."/>
            <person name="La Ragione R."/>
            <person name="Hildebrand F."/>
            <person name="Pallen M.J."/>
        </authorList>
    </citation>
    <scope>NUCLEOTIDE SEQUENCE</scope>
    <source>
        <strain evidence="9">B5-657</strain>
    </source>
</reference>
<dbReference type="AlphaFoldDB" id="A0A9E2NJZ6"/>
<dbReference type="Pfam" id="PF02608">
    <property type="entry name" value="Bmp"/>
    <property type="match status" value="1"/>
</dbReference>
<dbReference type="PANTHER" id="PTHR34296:SF2">
    <property type="entry name" value="ABC TRANSPORTER GUANOSINE-BINDING PROTEIN NUPN"/>
    <property type="match status" value="1"/>
</dbReference>
<feature type="chain" id="PRO_5038472206" evidence="7">
    <location>
        <begin position="28"/>
        <end position="361"/>
    </location>
</feature>
<comment type="caution">
    <text evidence="9">The sequence shown here is derived from an EMBL/GenBank/DDBJ whole genome shotgun (WGS) entry which is preliminary data.</text>
</comment>
<dbReference type="PROSITE" id="PS51257">
    <property type="entry name" value="PROKAR_LIPOPROTEIN"/>
    <property type="match status" value="1"/>
</dbReference>
<keyword evidence="6" id="KW-0449">Lipoprotein</keyword>
<evidence type="ECO:0000256" key="1">
    <source>
        <dbReference type="ARBA" id="ARBA00004193"/>
    </source>
</evidence>
<dbReference type="PANTHER" id="PTHR34296">
    <property type="entry name" value="TRANSCRIPTIONAL ACTIVATOR PROTEIN MED"/>
    <property type="match status" value="1"/>
</dbReference>
<comment type="subcellular location">
    <subcellularLocation>
        <location evidence="1">Cell membrane</location>
        <topology evidence="1">Lipid-anchor</topology>
    </subcellularLocation>
</comment>
<evidence type="ECO:0000256" key="5">
    <source>
        <dbReference type="ARBA" id="ARBA00023136"/>
    </source>
</evidence>
<feature type="domain" description="ABC transporter substrate-binding protein PnrA-like" evidence="8">
    <location>
        <begin position="44"/>
        <end position="359"/>
    </location>
</feature>
<dbReference type="Proteomes" id="UP000824229">
    <property type="component" value="Unassembled WGS sequence"/>
</dbReference>
<keyword evidence="3" id="KW-1003">Cell membrane</keyword>
<evidence type="ECO:0000256" key="6">
    <source>
        <dbReference type="ARBA" id="ARBA00023288"/>
    </source>
</evidence>
<reference evidence="9" key="2">
    <citation type="submission" date="2021-04" db="EMBL/GenBank/DDBJ databases">
        <authorList>
            <person name="Gilroy R."/>
        </authorList>
    </citation>
    <scope>NUCLEOTIDE SEQUENCE</scope>
    <source>
        <strain evidence="9">B5-657</strain>
    </source>
</reference>
<dbReference type="GO" id="GO:0005886">
    <property type="term" value="C:plasma membrane"/>
    <property type="evidence" value="ECO:0007669"/>
    <property type="project" value="UniProtKB-SubCell"/>
</dbReference>
<dbReference type="InterPro" id="IPR003760">
    <property type="entry name" value="PnrA-like"/>
</dbReference>
<dbReference type="InterPro" id="IPR028082">
    <property type="entry name" value="Peripla_BP_I"/>
</dbReference>
<protein>
    <submittedName>
        <fullName evidence="9">BMP family ABC transporter substrate-binding protein</fullName>
    </submittedName>
</protein>
<accession>A0A9E2NJZ6</accession>
<dbReference type="SUPFAM" id="SSF53822">
    <property type="entry name" value="Periplasmic binding protein-like I"/>
    <property type="match status" value="1"/>
</dbReference>
<dbReference type="EMBL" id="JAHLFQ010000024">
    <property type="protein sequence ID" value="MBU3803435.1"/>
    <property type="molecule type" value="Genomic_DNA"/>
</dbReference>
<name>A0A9E2NJZ6_9FIRM</name>
<keyword evidence="4 7" id="KW-0732">Signal</keyword>
<evidence type="ECO:0000256" key="7">
    <source>
        <dbReference type="SAM" id="SignalP"/>
    </source>
</evidence>
<evidence type="ECO:0000256" key="2">
    <source>
        <dbReference type="ARBA" id="ARBA00008610"/>
    </source>
</evidence>
<evidence type="ECO:0000259" key="8">
    <source>
        <dbReference type="Pfam" id="PF02608"/>
    </source>
</evidence>
<feature type="signal peptide" evidence="7">
    <location>
        <begin position="1"/>
        <end position="27"/>
    </location>
</feature>